<comment type="subcellular location">
    <subcellularLocation>
        <location evidence="10">Cytoplasm</location>
    </subcellularLocation>
</comment>
<evidence type="ECO:0000256" key="9">
    <source>
        <dbReference type="ARBA" id="ARBA00052690"/>
    </source>
</evidence>
<dbReference type="GO" id="GO:0004735">
    <property type="term" value="F:pyrroline-5-carboxylate reductase activity"/>
    <property type="evidence" value="ECO:0007669"/>
    <property type="project" value="UniProtKB-UniRule"/>
</dbReference>
<evidence type="ECO:0000256" key="7">
    <source>
        <dbReference type="ARBA" id="ARBA00023002"/>
    </source>
</evidence>
<comment type="catalytic activity">
    <reaction evidence="8 10">
        <text>L-proline + NAD(+) = (S)-1-pyrroline-5-carboxylate + NADH + 2 H(+)</text>
        <dbReference type="Rhea" id="RHEA:14105"/>
        <dbReference type="ChEBI" id="CHEBI:15378"/>
        <dbReference type="ChEBI" id="CHEBI:17388"/>
        <dbReference type="ChEBI" id="CHEBI:57540"/>
        <dbReference type="ChEBI" id="CHEBI:57945"/>
        <dbReference type="ChEBI" id="CHEBI:60039"/>
        <dbReference type="EC" id="1.5.1.2"/>
    </reaction>
</comment>
<comment type="function">
    <text evidence="10">Catalyzes the reduction of 1-pyrroline-5-carboxylate (PCA) to L-proline.</text>
</comment>
<keyword evidence="6 10" id="KW-0521">NADP</keyword>
<evidence type="ECO:0000256" key="11">
    <source>
        <dbReference type="NCBIfam" id="TIGR00112"/>
    </source>
</evidence>
<evidence type="ECO:0000256" key="8">
    <source>
        <dbReference type="ARBA" id="ARBA00050547"/>
    </source>
</evidence>
<dbReference type="EC" id="1.5.1.2" evidence="10 11"/>
<keyword evidence="3 10" id="KW-0963">Cytoplasm</keyword>
<comment type="caution">
    <text evidence="16">The sequence shown here is derived from an EMBL/GenBank/DDBJ whole genome shotgun (WGS) entry which is preliminary data.</text>
</comment>
<dbReference type="PANTHER" id="PTHR11645">
    <property type="entry name" value="PYRROLINE-5-CARBOXYLATE REDUCTASE"/>
    <property type="match status" value="1"/>
</dbReference>
<dbReference type="Gene3D" id="3.40.50.720">
    <property type="entry name" value="NAD(P)-binding Rossmann-like Domain"/>
    <property type="match status" value="1"/>
</dbReference>
<organism evidence="16 17">
    <name type="scientific">Citrobacter freundii</name>
    <dbReference type="NCBI Taxonomy" id="546"/>
    <lineage>
        <taxon>Bacteria</taxon>
        <taxon>Pseudomonadati</taxon>
        <taxon>Pseudomonadota</taxon>
        <taxon>Gammaproteobacteria</taxon>
        <taxon>Enterobacterales</taxon>
        <taxon>Enterobacteriaceae</taxon>
        <taxon>Citrobacter</taxon>
        <taxon>Citrobacter freundii complex</taxon>
    </lineage>
</organism>
<dbReference type="FunFam" id="3.40.50.720:FF:000105">
    <property type="entry name" value="Pyrroline-5-carboxylate reductase"/>
    <property type="match status" value="1"/>
</dbReference>
<dbReference type="EMBL" id="CBWP010000028">
    <property type="protein sequence ID" value="CDL37491.1"/>
    <property type="molecule type" value="Genomic_DNA"/>
</dbReference>
<gene>
    <name evidence="10" type="primary">proC</name>
</gene>
<dbReference type="InterPro" id="IPR053790">
    <property type="entry name" value="P5CR-like_CS"/>
</dbReference>
<keyword evidence="5 10" id="KW-0641">Proline biosynthesis</keyword>
<name>A0A7G2IMB8_CITFR</name>
<dbReference type="AlphaFoldDB" id="A0A7G2IMB8"/>
<dbReference type="GO" id="GO:0055129">
    <property type="term" value="P:L-proline biosynthetic process"/>
    <property type="evidence" value="ECO:0007669"/>
    <property type="project" value="UniProtKB-UniRule"/>
</dbReference>
<evidence type="ECO:0000256" key="10">
    <source>
        <dbReference type="HAMAP-Rule" id="MF_01925"/>
    </source>
</evidence>
<dbReference type="InterPro" id="IPR036291">
    <property type="entry name" value="NAD(P)-bd_dom_sf"/>
</dbReference>
<dbReference type="PANTHER" id="PTHR11645:SF0">
    <property type="entry name" value="PYRROLINE-5-CARBOXYLATE REDUCTASE 3"/>
    <property type="match status" value="1"/>
</dbReference>
<dbReference type="Proteomes" id="UP000019194">
    <property type="component" value="Unassembled WGS sequence"/>
</dbReference>
<dbReference type="UniPathway" id="UPA00098">
    <property type="reaction ID" value="UER00361"/>
</dbReference>
<feature type="binding site" evidence="12">
    <location>
        <begin position="11"/>
        <end position="16"/>
    </location>
    <ligand>
        <name>NADP(+)</name>
        <dbReference type="ChEBI" id="CHEBI:58349"/>
    </ligand>
</feature>
<dbReference type="Pfam" id="PF03807">
    <property type="entry name" value="F420_oxidored"/>
    <property type="match status" value="1"/>
</dbReference>
<evidence type="ECO:0000256" key="2">
    <source>
        <dbReference type="ARBA" id="ARBA00005525"/>
    </source>
</evidence>
<evidence type="ECO:0000256" key="6">
    <source>
        <dbReference type="ARBA" id="ARBA00022857"/>
    </source>
</evidence>
<dbReference type="InterPro" id="IPR008927">
    <property type="entry name" value="6-PGluconate_DH-like_C_sf"/>
</dbReference>
<dbReference type="PROSITE" id="PS00521">
    <property type="entry name" value="P5CR"/>
    <property type="match status" value="1"/>
</dbReference>
<evidence type="ECO:0000256" key="13">
    <source>
        <dbReference type="RuleBase" id="RU003903"/>
    </source>
</evidence>
<feature type="domain" description="Pyrroline-5-carboxylate reductase dimerisation" evidence="15">
    <location>
        <begin position="165"/>
        <end position="269"/>
    </location>
</feature>
<feature type="binding site" evidence="12">
    <location>
        <position position="39"/>
    </location>
    <ligand>
        <name>NADP(+)</name>
        <dbReference type="ChEBI" id="CHEBI:58349"/>
    </ligand>
</feature>
<evidence type="ECO:0000256" key="4">
    <source>
        <dbReference type="ARBA" id="ARBA00022605"/>
    </source>
</evidence>
<dbReference type="InterPro" id="IPR028939">
    <property type="entry name" value="P5C_Rdtase_cat_N"/>
</dbReference>
<evidence type="ECO:0000256" key="12">
    <source>
        <dbReference type="PIRSR" id="PIRSR000193-1"/>
    </source>
</evidence>
<evidence type="ECO:0000256" key="1">
    <source>
        <dbReference type="ARBA" id="ARBA00005205"/>
    </source>
</evidence>
<dbReference type="FunFam" id="1.10.3730.10:FF:000001">
    <property type="entry name" value="Pyrroline-5-carboxylate reductase"/>
    <property type="match status" value="1"/>
</dbReference>
<feature type="binding site" evidence="12">
    <location>
        <begin position="73"/>
        <end position="76"/>
    </location>
    <ligand>
        <name>NADP(+)</name>
        <dbReference type="ChEBI" id="CHEBI:58349"/>
    </ligand>
</feature>
<comment type="pathway">
    <text evidence="1 10 13">Amino-acid biosynthesis; L-proline biosynthesis; L-proline from L-glutamate 5-semialdehyde: step 1/1.</text>
</comment>
<dbReference type="PIRSF" id="PIRSF000193">
    <property type="entry name" value="Pyrrol-5-carb_rd"/>
    <property type="match status" value="1"/>
</dbReference>
<dbReference type="InterPro" id="IPR000304">
    <property type="entry name" value="Pyrroline-COOH_reductase"/>
</dbReference>
<proteinExistence type="inferred from homology"/>
<keyword evidence="4 10" id="KW-0028">Amino-acid biosynthesis</keyword>
<evidence type="ECO:0000313" key="17">
    <source>
        <dbReference type="Proteomes" id="UP000019194"/>
    </source>
</evidence>
<sequence length="272" mass="28725">MTRWTRKIGFIGCGNMGKAILGGMIASGQVLPGQIWVYTPSPDKVAALHDQYGINAAQSAQEVAQIADIVFGAVKPGIMIKVLSEITSSLNKDSLVVSIAAGVTLDQLARALGHDRKIIRAMPNTPSLVNAGMTSVTPNALVTPEDTADVLNIFRCFGEAEVIAEAMIHPVVGVSGSAPAYVFMFIEAMADAAVQGGMPRAQAYKFAAQAVMGSAKMVLETGKHPGELKDMVCSPGGTTIEAVRVLEDRGFRSSVIEAMIKCMEQSEKLSRS</sequence>
<evidence type="ECO:0000259" key="15">
    <source>
        <dbReference type="Pfam" id="PF14748"/>
    </source>
</evidence>
<evidence type="ECO:0000256" key="3">
    <source>
        <dbReference type="ARBA" id="ARBA00022490"/>
    </source>
</evidence>
<dbReference type="InterPro" id="IPR029036">
    <property type="entry name" value="P5CR_dimer"/>
</dbReference>
<reference evidence="16 17" key="1">
    <citation type="submission" date="2013-10" db="EMBL/GenBank/DDBJ databases">
        <title>Antibiotic resistance diversity of beta-lactamase producers in the General Hospital Vienna.</title>
        <authorList>
            <person name="Barisic I."/>
            <person name="Mitteregger D."/>
            <person name="Hirschl A.M."/>
            <person name="Noehammer C."/>
            <person name="Wiesinger-Mayr H."/>
        </authorList>
    </citation>
    <scope>NUCLEOTIDE SEQUENCE [LARGE SCALE GENOMIC DNA]</scope>
    <source>
        <strain evidence="16 17">ISC11</strain>
    </source>
</reference>
<keyword evidence="7 10" id="KW-0560">Oxidoreductase</keyword>
<dbReference type="Pfam" id="PF14748">
    <property type="entry name" value="P5CR_dimer"/>
    <property type="match status" value="1"/>
</dbReference>
<dbReference type="Gene3D" id="1.10.3730.10">
    <property type="entry name" value="ProC C-terminal domain-like"/>
    <property type="match status" value="1"/>
</dbReference>
<evidence type="ECO:0000256" key="5">
    <source>
        <dbReference type="ARBA" id="ARBA00022650"/>
    </source>
</evidence>
<dbReference type="HAMAP" id="MF_01925">
    <property type="entry name" value="P5C_reductase"/>
    <property type="match status" value="1"/>
</dbReference>
<comment type="similarity">
    <text evidence="2 10 13">Belongs to the pyrroline-5-carboxylate reductase family.</text>
</comment>
<dbReference type="SUPFAM" id="SSF48179">
    <property type="entry name" value="6-phosphogluconate dehydrogenase C-terminal domain-like"/>
    <property type="match status" value="1"/>
</dbReference>
<dbReference type="SUPFAM" id="SSF51735">
    <property type="entry name" value="NAD(P)-binding Rossmann-fold domains"/>
    <property type="match status" value="1"/>
</dbReference>
<comment type="catalytic activity">
    <reaction evidence="9 10 13">
        <text>L-proline + NADP(+) = (S)-1-pyrroline-5-carboxylate + NADPH + 2 H(+)</text>
        <dbReference type="Rhea" id="RHEA:14109"/>
        <dbReference type="ChEBI" id="CHEBI:15378"/>
        <dbReference type="ChEBI" id="CHEBI:17388"/>
        <dbReference type="ChEBI" id="CHEBI:57783"/>
        <dbReference type="ChEBI" id="CHEBI:58349"/>
        <dbReference type="ChEBI" id="CHEBI:60039"/>
        <dbReference type="EC" id="1.5.1.2"/>
    </reaction>
</comment>
<dbReference type="GO" id="GO:0005737">
    <property type="term" value="C:cytoplasm"/>
    <property type="evidence" value="ECO:0007669"/>
    <property type="project" value="UniProtKB-SubCell"/>
</dbReference>
<dbReference type="NCBIfam" id="TIGR00112">
    <property type="entry name" value="proC"/>
    <property type="match status" value="1"/>
</dbReference>
<accession>A0A7G2IMB8</accession>
<evidence type="ECO:0000259" key="14">
    <source>
        <dbReference type="Pfam" id="PF03807"/>
    </source>
</evidence>
<feature type="domain" description="Pyrroline-5-carboxylate reductase catalytic N-terminal" evidence="14">
    <location>
        <begin position="7"/>
        <end position="102"/>
    </location>
</feature>
<evidence type="ECO:0000313" key="16">
    <source>
        <dbReference type="EMBL" id="CDL37491.1"/>
    </source>
</evidence>
<protein>
    <recommendedName>
        <fullName evidence="10 11">Pyrroline-5-carboxylate reductase</fullName>
        <shortName evidence="10">P5C reductase</shortName>
        <shortName evidence="10">P5CR</shortName>
        <ecNumber evidence="10 11">1.5.1.2</ecNumber>
    </recommendedName>
    <alternativeName>
        <fullName evidence="10">PCA reductase</fullName>
    </alternativeName>
</protein>